<name>A0ABW0RV71_9BURK</name>
<keyword evidence="2" id="KW-0966">Cell projection</keyword>
<gene>
    <name evidence="2" type="ORF">ACFPO9_08415</name>
</gene>
<evidence type="ECO:0000313" key="3">
    <source>
        <dbReference type="Proteomes" id="UP001596086"/>
    </source>
</evidence>
<proteinExistence type="predicted"/>
<dbReference type="InterPro" id="IPR046866">
    <property type="entry name" value="FapA_N"/>
</dbReference>
<reference evidence="3" key="1">
    <citation type="journal article" date="2019" name="Int. J. Syst. Evol. Microbiol.">
        <title>The Global Catalogue of Microorganisms (GCM) 10K type strain sequencing project: providing services to taxonomists for standard genome sequencing and annotation.</title>
        <authorList>
            <consortium name="The Broad Institute Genomics Platform"/>
            <consortium name="The Broad Institute Genome Sequencing Center for Infectious Disease"/>
            <person name="Wu L."/>
            <person name="Ma J."/>
        </authorList>
    </citation>
    <scope>NUCLEOTIDE SEQUENCE [LARGE SCALE GENOMIC DNA]</scope>
    <source>
        <strain evidence="3">CGMCC 4.5798</strain>
    </source>
</reference>
<dbReference type="RefSeq" id="WP_379769412.1">
    <property type="nucleotide sequence ID" value="NZ_JBHSMZ010000005.1"/>
</dbReference>
<dbReference type="InterPro" id="IPR005646">
    <property type="entry name" value="FapA"/>
</dbReference>
<dbReference type="PANTHER" id="PTHR38032">
    <property type="entry name" value="POLYMERASE-RELATED"/>
    <property type="match status" value="1"/>
</dbReference>
<keyword evidence="2" id="KW-0282">Flagellum</keyword>
<protein>
    <submittedName>
        <fullName evidence="2">Flagellar assembly protein A</fullName>
    </submittedName>
</protein>
<dbReference type="PANTHER" id="PTHR38032:SF1">
    <property type="entry name" value="RNA-BINDING PROTEIN KHPB N-TERMINAL DOMAIN-CONTAINING PROTEIN"/>
    <property type="match status" value="1"/>
</dbReference>
<dbReference type="Pfam" id="PF20250">
    <property type="entry name" value="FapA_N"/>
    <property type="match status" value="1"/>
</dbReference>
<evidence type="ECO:0000313" key="2">
    <source>
        <dbReference type="EMBL" id="MFC5548531.1"/>
    </source>
</evidence>
<comment type="caution">
    <text evidence="2">The sequence shown here is derived from an EMBL/GenBank/DDBJ whole genome shotgun (WGS) entry which is preliminary data.</text>
</comment>
<dbReference type="EMBL" id="JBHSMZ010000005">
    <property type="protein sequence ID" value="MFC5548531.1"/>
    <property type="molecule type" value="Genomic_DNA"/>
</dbReference>
<accession>A0ABW0RV71</accession>
<organism evidence="2 3">
    <name type="scientific">Massilia aerilata</name>
    <dbReference type="NCBI Taxonomy" id="453817"/>
    <lineage>
        <taxon>Bacteria</taxon>
        <taxon>Pseudomonadati</taxon>
        <taxon>Pseudomonadota</taxon>
        <taxon>Betaproteobacteria</taxon>
        <taxon>Burkholderiales</taxon>
        <taxon>Oxalobacteraceae</taxon>
        <taxon>Telluria group</taxon>
        <taxon>Massilia</taxon>
    </lineage>
</organism>
<sequence>MSTDFAAAPPAQAQGARFASAGPEHCIAKRPDGVYADPAVLGTTLVAAIDSIFRGGHYLAGVDYPVFLKALFDHGPALPKSADGETRVRIADDILPFDPARRELYRAVKIDKGYAEYYFEPVWLPDAADPDGPGLPARLDPDELVADMWIKGIRFGLELDAIRAAIASNKADRVTVARRLEPVQGQDARIAEVSDDIHRNDAPRELANGRLDLNSFQNRFPQIQPGVRLLQKIPLSAGTQGFEMNGTPLPAKPGDDLDLGAYAGPGTKVEKGRDGEFLVSQQTGFLTVESSTSKISVDDKIVSRDGVSAKTTGNLQLSGDYEEFGEVQEKRVIEGESITVHGDVFGVLASRGGKILLHANLVGGSAHNKKGDIRVFGVASGAILHADDGAIVLDRAENCVVSGTRITIAHAVNCEIIGDEVNIGQAEGSAIAGRRVTIECAMPRKQGEMLVYVLRPEGAKVEEIIAAIGARLAQFGALAARQKAQMATLTAQPEVRSYLLLASRVRKNEISLTPEQARQFQRMAQDVAPVLKAIGEVSGKIKQLEADQEEGRKVLADLERQRQDASCVSAVTVRQVQGDTLVRVLGFSPAAGTPYIIAPREIKARLRGPQNGEGLFAGGTGGFAWSSEQGGAA</sequence>
<keyword evidence="3" id="KW-1185">Reference proteome</keyword>
<keyword evidence="2" id="KW-0969">Cilium</keyword>
<feature type="domain" description="Flagellar Assembly Protein A N-terminal region" evidence="1">
    <location>
        <begin position="139"/>
        <end position="289"/>
    </location>
</feature>
<evidence type="ECO:0000259" key="1">
    <source>
        <dbReference type="Pfam" id="PF20250"/>
    </source>
</evidence>
<dbReference type="Proteomes" id="UP001596086">
    <property type="component" value="Unassembled WGS sequence"/>
</dbReference>